<evidence type="ECO:0000313" key="3">
    <source>
        <dbReference type="Proteomes" id="UP000233551"/>
    </source>
</evidence>
<accession>A0A2I0JEL5</accession>
<gene>
    <name evidence="2" type="ORF">CRG98_025256</name>
</gene>
<evidence type="ECO:0000256" key="1">
    <source>
        <dbReference type="SAM" id="MobiDB-lite"/>
    </source>
</evidence>
<name>A0A2I0JEL5_PUNGR</name>
<dbReference type="AlphaFoldDB" id="A0A2I0JEL5"/>
<comment type="caution">
    <text evidence="2">The sequence shown here is derived from an EMBL/GenBank/DDBJ whole genome shotgun (WGS) entry which is preliminary data.</text>
</comment>
<feature type="region of interest" description="Disordered" evidence="1">
    <location>
        <begin position="1"/>
        <end position="35"/>
    </location>
</feature>
<protein>
    <submittedName>
        <fullName evidence="2">Uncharacterized protein</fullName>
    </submittedName>
</protein>
<proteinExistence type="predicted"/>
<keyword evidence="3" id="KW-1185">Reference proteome</keyword>
<reference evidence="2 3" key="1">
    <citation type="submission" date="2017-11" db="EMBL/GenBank/DDBJ databases">
        <title>De-novo sequencing of pomegranate (Punica granatum L.) genome.</title>
        <authorList>
            <person name="Akparov Z."/>
            <person name="Amiraslanov A."/>
            <person name="Hajiyeva S."/>
            <person name="Abbasov M."/>
            <person name="Kaur K."/>
            <person name="Hamwieh A."/>
            <person name="Solovyev V."/>
            <person name="Salamov A."/>
            <person name="Braich B."/>
            <person name="Kosarev P."/>
            <person name="Mahmoud A."/>
            <person name="Hajiyev E."/>
            <person name="Babayeva S."/>
            <person name="Izzatullayeva V."/>
            <person name="Mammadov A."/>
            <person name="Mammadov A."/>
            <person name="Sharifova S."/>
            <person name="Ojaghi J."/>
            <person name="Eynullazada K."/>
            <person name="Bayramov B."/>
            <person name="Abdulazimova A."/>
            <person name="Shahmuradov I."/>
        </authorList>
    </citation>
    <scope>NUCLEOTIDE SEQUENCE [LARGE SCALE GENOMIC DNA]</scope>
    <source>
        <strain evidence="3">cv. AG2017</strain>
        <tissue evidence="2">Leaf</tissue>
    </source>
</reference>
<dbReference type="EMBL" id="PGOL01001784">
    <property type="protein sequence ID" value="PKI54370.1"/>
    <property type="molecule type" value="Genomic_DNA"/>
</dbReference>
<evidence type="ECO:0000313" key="2">
    <source>
        <dbReference type="EMBL" id="PKI54370.1"/>
    </source>
</evidence>
<sequence length="94" mass="10365">MQTTGLPPRGPLGSGRNLPQPSDDASTARRRWGARRHQKKNLHLLFVFFKLSPLPLLFSTLPRPKFSASSLVSADSPQVRCRAHPPSPPLLSLC</sequence>
<organism evidence="2 3">
    <name type="scientific">Punica granatum</name>
    <name type="common">Pomegranate</name>
    <dbReference type="NCBI Taxonomy" id="22663"/>
    <lineage>
        <taxon>Eukaryota</taxon>
        <taxon>Viridiplantae</taxon>
        <taxon>Streptophyta</taxon>
        <taxon>Embryophyta</taxon>
        <taxon>Tracheophyta</taxon>
        <taxon>Spermatophyta</taxon>
        <taxon>Magnoliopsida</taxon>
        <taxon>eudicotyledons</taxon>
        <taxon>Gunneridae</taxon>
        <taxon>Pentapetalae</taxon>
        <taxon>rosids</taxon>
        <taxon>malvids</taxon>
        <taxon>Myrtales</taxon>
        <taxon>Lythraceae</taxon>
        <taxon>Punica</taxon>
    </lineage>
</organism>
<dbReference type="Proteomes" id="UP000233551">
    <property type="component" value="Unassembled WGS sequence"/>
</dbReference>